<dbReference type="Gene3D" id="3.80.10.10">
    <property type="entry name" value="Ribonuclease Inhibitor"/>
    <property type="match status" value="2"/>
</dbReference>
<dbReference type="STRING" id="105785.A0A2J7QXU6"/>
<keyword evidence="2" id="KW-1185">Reference proteome</keyword>
<dbReference type="AlphaFoldDB" id="A0A2J7QXU6"/>
<dbReference type="OrthoDB" id="10257471at2759"/>
<protein>
    <recommendedName>
        <fullName evidence="3">F-box domain-containing protein</fullName>
    </recommendedName>
</protein>
<organism evidence="1 2">
    <name type="scientific">Cryptotermes secundus</name>
    <dbReference type="NCBI Taxonomy" id="105785"/>
    <lineage>
        <taxon>Eukaryota</taxon>
        <taxon>Metazoa</taxon>
        <taxon>Ecdysozoa</taxon>
        <taxon>Arthropoda</taxon>
        <taxon>Hexapoda</taxon>
        <taxon>Insecta</taxon>
        <taxon>Pterygota</taxon>
        <taxon>Neoptera</taxon>
        <taxon>Polyneoptera</taxon>
        <taxon>Dictyoptera</taxon>
        <taxon>Blattodea</taxon>
        <taxon>Blattoidea</taxon>
        <taxon>Termitoidae</taxon>
        <taxon>Kalotermitidae</taxon>
        <taxon>Cryptotermitinae</taxon>
        <taxon>Cryptotermes</taxon>
    </lineage>
</organism>
<evidence type="ECO:0000313" key="2">
    <source>
        <dbReference type="Proteomes" id="UP000235965"/>
    </source>
</evidence>
<dbReference type="SUPFAM" id="SSF52047">
    <property type="entry name" value="RNI-like"/>
    <property type="match status" value="1"/>
</dbReference>
<name>A0A2J7QXU6_9NEOP</name>
<dbReference type="Proteomes" id="UP000235965">
    <property type="component" value="Unassembled WGS sequence"/>
</dbReference>
<accession>A0A2J7QXU6</accession>
<comment type="caution">
    <text evidence="1">The sequence shown here is derived from an EMBL/GenBank/DDBJ whole genome shotgun (WGS) entry which is preliminary data.</text>
</comment>
<evidence type="ECO:0000313" key="1">
    <source>
        <dbReference type="EMBL" id="PNF33417.1"/>
    </source>
</evidence>
<proteinExistence type="predicted"/>
<reference evidence="1 2" key="1">
    <citation type="submission" date="2017-12" db="EMBL/GenBank/DDBJ databases">
        <title>Hemimetabolous genomes reveal molecular basis of termite eusociality.</title>
        <authorList>
            <person name="Harrison M.C."/>
            <person name="Jongepier E."/>
            <person name="Robertson H.M."/>
            <person name="Arning N."/>
            <person name="Bitard-Feildel T."/>
            <person name="Chao H."/>
            <person name="Childers C.P."/>
            <person name="Dinh H."/>
            <person name="Doddapaneni H."/>
            <person name="Dugan S."/>
            <person name="Gowin J."/>
            <person name="Greiner C."/>
            <person name="Han Y."/>
            <person name="Hu H."/>
            <person name="Hughes D.S.T."/>
            <person name="Huylmans A.-K."/>
            <person name="Kemena C."/>
            <person name="Kremer L.P.M."/>
            <person name="Lee S.L."/>
            <person name="Lopez-Ezquerra A."/>
            <person name="Mallet L."/>
            <person name="Monroy-Kuhn J.M."/>
            <person name="Moser A."/>
            <person name="Murali S.C."/>
            <person name="Muzny D.M."/>
            <person name="Otani S."/>
            <person name="Piulachs M.-D."/>
            <person name="Poelchau M."/>
            <person name="Qu J."/>
            <person name="Schaub F."/>
            <person name="Wada-Katsumata A."/>
            <person name="Worley K.C."/>
            <person name="Xie Q."/>
            <person name="Ylla G."/>
            <person name="Poulsen M."/>
            <person name="Gibbs R.A."/>
            <person name="Schal C."/>
            <person name="Richards S."/>
            <person name="Belles X."/>
            <person name="Korb J."/>
            <person name="Bornberg-Bauer E."/>
        </authorList>
    </citation>
    <scope>NUCLEOTIDE SEQUENCE [LARGE SCALE GENOMIC DNA]</scope>
    <source>
        <tissue evidence="1">Whole body</tissue>
    </source>
</reference>
<dbReference type="EMBL" id="NEVH01009371">
    <property type="protein sequence ID" value="PNF33417.1"/>
    <property type="molecule type" value="Genomic_DNA"/>
</dbReference>
<evidence type="ECO:0008006" key="3">
    <source>
        <dbReference type="Google" id="ProtNLM"/>
    </source>
</evidence>
<dbReference type="InParanoid" id="A0A2J7QXU6"/>
<sequence length="385" mass="43526">MFPCITTCDVSKMDSKFVQKLFINLLYVIPNVEVLILPRARHLNYTQLLLRRIMLLSRLREFHFHLGCTREIIIQLSEHCPRLNNLSVKDSKRVNDKCVRHLLKLRGLLILEITGTSVSSNGYEGILSGLPEIQNVLWYPPIDPILRSLEAPLHSVKTFTGNTSDAQLLVQKCPNLTELTLITIPEETSDLGALRSVATLCIYWCTSTAIRFSNVIIHLGPNLTVLKLGHVGEITINDLINSCTVLNSLTMSYCNIDHTGFLDPALPHFRNLRKLALGNNRGPFDFSSILPLYINLNALRLMFMGEITDTFMRQTVTAGGFRNLSECFIEFCGDMSMDTAWLLLQNCPNLTKIGSIGTWSRVYEDQVVTFLNSVMNFNFSLDVLR</sequence>
<gene>
    <name evidence="1" type="ORF">B7P43_G03363</name>
</gene>
<dbReference type="InterPro" id="IPR032675">
    <property type="entry name" value="LRR_dom_sf"/>
</dbReference>